<proteinExistence type="inferred from homology"/>
<dbReference type="PANTHER" id="PTHR12549:SF38">
    <property type="entry name" value="JMJC DOMAIN-CONTAINING HISTONE DEMETHYLASE 2, ISOFORM A"/>
    <property type="match status" value="1"/>
</dbReference>
<feature type="compositionally biased region" description="Acidic residues" evidence="16">
    <location>
        <begin position="418"/>
        <end position="428"/>
    </location>
</feature>
<feature type="compositionally biased region" description="Basic residues" evidence="16">
    <location>
        <begin position="264"/>
        <end position="288"/>
    </location>
</feature>
<evidence type="ECO:0000256" key="7">
    <source>
        <dbReference type="ARBA" id="ARBA00022964"/>
    </source>
</evidence>
<feature type="compositionally biased region" description="Basic and acidic residues" evidence="16">
    <location>
        <begin position="831"/>
        <end position="842"/>
    </location>
</feature>
<dbReference type="Pfam" id="PF02373">
    <property type="entry name" value="JmjC"/>
    <property type="match status" value="1"/>
</dbReference>
<keyword evidence="12" id="KW-0539">Nucleus</keyword>
<feature type="compositionally biased region" description="Basic and acidic residues" evidence="16">
    <location>
        <begin position="336"/>
        <end position="346"/>
    </location>
</feature>
<keyword evidence="11" id="KW-0804">Transcription</keyword>
<comment type="cofactor">
    <cofactor evidence="1">
        <name>Fe(2+)</name>
        <dbReference type="ChEBI" id="CHEBI:29033"/>
    </cofactor>
</comment>
<dbReference type="Proteomes" id="UP000494040">
    <property type="component" value="Unassembled WGS sequence"/>
</dbReference>
<dbReference type="Pfam" id="PF22989">
    <property type="entry name" value="DUF7030"/>
    <property type="match status" value="1"/>
</dbReference>
<dbReference type="KEGG" id="clec:106661667"/>
<feature type="region of interest" description="Disordered" evidence="16">
    <location>
        <begin position="729"/>
        <end position="776"/>
    </location>
</feature>
<dbReference type="SUPFAM" id="SSF57889">
    <property type="entry name" value="Cysteine-rich domain"/>
    <property type="match status" value="1"/>
</dbReference>
<feature type="compositionally biased region" description="Pro residues" evidence="16">
    <location>
        <begin position="934"/>
        <end position="948"/>
    </location>
</feature>
<dbReference type="SUPFAM" id="SSF51197">
    <property type="entry name" value="Clavaminate synthase-like"/>
    <property type="match status" value="1"/>
</dbReference>
<reference evidence="18" key="1">
    <citation type="submission" date="2022-01" db="UniProtKB">
        <authorList>
            <consortium name="EnsemblMetazoa"/>
        </authorList>
    </citation>
    <scope>IDENTIFICATION</scope>
</reference>
<feature type="region of interest" description="Disordered" evidence="16">
    <location>
        <begin position="1618"/>
        <end position="1670"/>
    </location>
</feature>
<dbReference type="InterPro" id="IPR046349">
    <property type="entry name" value="C1-like_sf"/>
</dbReference>
<keyword evidence="8" id="KW-0560">Oxidoreductase</keyword>
<keyword evidence="6" id="KW-0156">Chromatin regulator</keyword>
<feature type="region of interest" description="Disordered" evidence="16">
    <location>
        <begin position="589"/>
        <end position="709"/>
    </location>
</feature>
<feature type="region of interest" description="Disordered" evidence="16">
    <location>
        <begin position="990"/>
        <end position="1037"/>
    </location>
</feature>
<evidence type="ECO:0000256" key="13">
    <source>
        <dbReference type="ARBA" id="ARBA00037987"/>
    </source>
</evidence>
<feature type="compositionally biased region" description="Basic and acidic residues" evidence="16">
    <location>
        <begin position="1331"/>
        <end position="1348"/>
    </location>
</feature>
<evidence type="ECO:0000256" key="1">
    <source>
        <dbReference type="ARBA" id="ARBA00001954"/>
    </source>
</evidence>
<feature type="region of interest" description="Disordered" evidence="16">
    <location>
        <begin position="899"/>
        <end position="952"/>
    </location>
</feature>
<evidence type="ECO:0000313" key="19">
    <source>
        <dbReference type="Proteomes" id="UP000494040"/>
    </source>
</evidence>
<dbReference type="Pfam" id="PF22987">
    <property type="entry name" value="Tudor_KDM3B"/>
    <property type="match status" value="1"/>
</dbReference>
<dbReference type="GO" id="GO:0006357">
    <property type="term" value="P:regulation of transcription by RNA polymerase II"/>
    <property type="evidence" value="ECO:0007669"/>
    <property type="project" value="TreeGrafter"/>
</dbReference>
<feature type="compositionally biased region" description="Basic residues" evidence="16">
    <location>
        <begin position="919"/>
        <end position="933"/>
    </location>
</feature>
<dbReference type="InterPro" id="IPR003347">
    <property type="entry name" value="JmjC_dom"/>
</dbReference>
<feature type="compositionally biased region" description="Basic and acidic residues" evidence="16">
    <location>
        <begin position="312"/>
        <end position="326"/>
    </location>
</feature>
<dbReference type="Pfam" id="PF22988">
    <property type="entry name" value="PWWP_KDM3B"/>
    <property type="match status" value="1"/>
</dbReference>
<keyword evidence="9" id="KW-0408">Iron</keyword>
<feature type="compositionally biased region" description="Basic residues" evidence="16">
    <location>
        <begin position="366"/>
        <end position="379"/>
    </location>
</feature>
<dbReference type="EC" id="1.14.11.65" evidence="14"/>
<evidence type="ECO:0000256" key="14">
    <source>
        <dbReference type="ARBA" id="ARBA00038951"/>
    </source>
</evidence>
<comment type="subcellular location">
    <subcellularLocation>
        <location evidence="2">Nucleus</location>
    </subcellularLocation>
</comment>
<feature type="compositionally biased region" description="Low complexity" evidence="16">
    <location>
        <begin position="901"/>
        <end position="918"/>
    </location>
</feature>
<dbReference type="GO" id="GO:0031490">
    <property type="term" value="F:chromatin DNA binding"/>
    <property type="evidence" value="ECO:0007669"/>
    <property type="project" value="TreeGrafter"/>
</dbReference>
<dbReference type="OrthoDB" id="1667110at2759"/>
<dbReference type="GO" id="GO:0000118">
    <property type="term" value="C:histone deacetylase complex"/>
    <property type="evidence" value="ECO:0007669"/>
    <property type="project" value="TreeGrafter"/>
</dbReference>
<dbReference type="InterPro" id="IPR054503">
    <property type="entry name" value="KDM3AB_Tudor"/>
</dbReference>
<evidence type="ECO:0000256" key="2">
    <source>
        <dbReference type="ARBA" id="ARBA00004123"/>
    </source>
</evidence>
<dbReference type="InterPro" id="IPR045109">
    <property type="entry name" value="LSDs-like"/>
</dbReference>
<evidence type="ECO:0000256" key="5">
    <source>
        <dbReference type="ARBA" id="ARBA00022833"/>
    </source>
</evidence>
<evidence type="ECO:0000256" key="10">
    <source>
        <dbReference type="ARBA" id="ARBA00023015"/>
    </source>
</evidence>
<dbReference type="GO" id="GO:0003712">
    <property type="term" value="F:transcription coregulator activity"/>
    <property type="evidence" value="ECO:0007669"/>
    <property type="project" value="TreeGrafter"/>
</dbReference>
<dbReference type="GO" id="GO:0000785">
    <property type="term" value="C:chromatin"/>
    <property type="evidence" value="ECO:0007669"/>
    <property type="project" value="TreeGrafter"/>
</dbReference>
<feature type="compositionally biased region" description="Polar residues" evidence="16">
    <location>
        <begin position="1008"/>
        <end position="1027"/>
    </location>
</feature>
<dbReference type="RefSeq" id="XP_014240693.1">
    <property type="nucleotide sequence ID" value="XM_014385207.2"/>
</dbReference>
<evidence type="ECO:0000256" key="15">
    <source>
        <dbReference type="ARBA" id="ARBA00047648"/>
    </source>
</evidence>
<feature type="region of interest" description="Disordered" evidence="16">
    <location>
        <begin position="258"/>
        <end position="569"/>
    </location>
</feature>
<evidence type="ECO:0000256" key="16">
    <source>
        <dbReference type="SAM" id="MobiDB-lite"/>
    </source>
</evidence>
<evidence type="ECO:0000256" key="12">
    <source>
        <dbReference type="ARBA" id="ARBA00023242"/>
    </source>
</evidence>
<dbReference type="InterPro" id="IPR054294">
    <property type="entry name" value="DUF7030"/>
</dbReference>
<protein>
    <recommendedName>
        <fullName evidence="14">[histone H3]-dimethyl-L-lysine(9) demethylase</fullName>
        <ecNumber evidence="14">1.14.11.65</ecNumber>
    </recommendedName>
</protein>
<sequence length="2153" mass="242805">MAYKIREELVGKRFLSVSAYKNNVKLGKISDWCWKAGVIRAATHKDNTNKDLQVIVWSIHNMDYIYKVLVEYDDREWQRREWVAVHKPGVFHAFLVEKTLVWCSKSDSARSPCSNLAPALTFSAILGGAELSCCKIEPVEFLKERTIAFRDPATFRPAQDFIRKWSDDPAVQEWTRAQDGQGIILATPSVLVGYRVQVYRSEGTTQWYTAVIVGYNEATRELTVTDDTVLEDHNEDPCLVQMRLIGDGVVESIMKGEDVGMTPRRSRSNFMLHHRTIPRGKKPAKISRKSVERKSAVSRVPRATKPPSQPPDRGKRSTRLLKDYSKLGKSTSQPSSDKEDKEDRGRTLRSLRSNSISRDHLQEKRIKVRPVPKVKKKESPKKEEKKKRPEPLKEEEQPKEEAVSKEEPAEGEEKKQEDEGEDDEEEEEQVKLEVEVSDVCNREEEVVEETKAEREEKEETQEERRQETAEGSPCIDDDDGPLPASSPFRMEDTVGGGLLRDDRSDSGVSSLRSAGSGDERSGSRSSALSTTPPPTQRKVSEQVWREGGMSQPPQGYPGGGPPGILIPPPPLYSPLPPELWAVKRYPSLPATSTHLAPPSEDSERAYHQHERGRLMRERQREQEVRELEKQKEKERAEAKERQERDRLEKQRAAEQAVHKHFEESLRLAQSKRNNMGWINSLPGPPGSRSEEERKQHAQQQQAHAAAAAIVHDQQTRILAERIRQQEVRDRAYYQQQASSTPARVSISNKVDYPPQSHRAMKQMQAEKQQQQQQQHTALPKAEPNFNFFNLPRYQPMSYLHHEKSKDLKVQAVEIPNPPPLMSDLKSSVIVKNDKSPGLDKIHSPSPKLRTDYLPTSKSPFEYRSPSQSPHPLSQTSPSPHFDGQNLASISKVHMHRTQLLSPHPQQRQSPHQQRQSPHTQHRQSPHPQHRQSPHHPPSPHLHPHPSPPAMVTTYSKSATVSSYPYPAAAVHYAPPTTPPKTMVNTPTVCYKPSRPTRNDIVSKPLTPSPYQQLSQHNLPPPHQTAQGSGLPPPPAAHATKTFSGQGIISITQVTPTSPQQLQPLDLGVKEEPQSPKRKAEEIPEEVDLKKVKTEEEPVLARVSEASPLLATAATTITTVLNTSLQQDRPQTPTKPTEPEKSNSPRPSYPVHKLKKAWLQRHSGEDTTENSSDVKCSGTCVTLPMPVPPSVPVKKSEGVVNSIHSIGSMAVNSISLGKKPKVNRKGPKELNGHINVKTPEGDDSSSSDPERKSTPQKRVPPKVKRKKGVRKTVPEEAKRKKTSVSSTDSDKESGSDKESDSNSTGSKKKEEKTKEGGKKRGRRPKSTPSKNGNEEESRKKIKEEDRTTPQRDPIQKPSVGQLKKTGESFLQDGPCFEVAPKLAKCRECRWTPNQRNRNMPNIFCRFYAFRRLRYTKNGQLAIAGFSDPHRDALQDDLKLWLPSEGTSPPGLDVDMSKFLLAQVGDQFCDLLQQEKEAVSVHMSEDKTIAWKRVVQGVREMCDVCETTLFNFHWACVKCGFVVCIDCYKGRKNGTIKAWGDTGRDRDEMSWLLCTNRQGHEQEKLMLTQIIAGDSLNQLGQKIHGIRQTWGQQCHCECFGISNGVSKEVFKNALSKKKELNGDSGREKKENKSDDNSSTLSWLADVALSEDKKKTSEEKEENEFTSDDDKDSNYSTLRELLIRPSGKSNGSRAPSPAKSQLETLDQVISTVIEHQVAKDEARGELKHFVRKFRRIGGPNGVTVDPSLHVRIMTMTESKSLYPDVPHSWLCGGTLLRLLDSTNPKNYVAFQDQWKRGQPILISDVTKHLDSDLWTPESFARDFGETRNDLINCINGNTVPNQPMRKFWDGFESVSKRLKDERNNPMILKLKDWPPGEDFAEMLPSRFNDLMKVLPMAEYTNRTGRLNLASRLPECFVRPDLGPKMYTAYGSATHPTAGTTNLHLDISDAVNVMVYVGIPTDVDQEQCCKDVYRAIDEAGCDLLTRRRVREKGQLPGALWHIYLARDSDKIRDLLNKVALEKGARPEPHHDPIHDQSWYLDTSLRERLYKEYGVEGYSIVQCLGDAVFVPAGAPHQVRNLHNCIKVAEDFVSPENVSHCFHLTQEFRDLSDTHTNHEDKLQIKNIMYHAVKDSLAVLECTDSSGPTANMKKEENGDS</sequence>
<feature type="compositionally biased region" description="Basic and acidic residues" evidence="16">
    <location>
        <begin position="380"/>
        <end position="417"/>
    </location>
</feature>
<feature type="domain" description="JmjC" evidence="17">
    <location>
        <begin position="1898"/>
        <end position="2103"/>
    </location>
</feature>
<feature type="compositionally biased region" description="Basic and acidic residues" evidence="16">
    <location>
        <begin position="1287"/>
        <end position="1299"/>
    </location>
</feature>
<dbReference type="EnsemblMetazoa" id="XM_014385207.2">
    <property type="protein sequence ID" value="XP_014240693.1"/>
    <property type="gene ID" value="LOC106661667"/>
</dbReference>
<accession>A0A8I6TD24</accession>
<dbReference type="PROSITE" id="PS51184">
    <property type="entry name" value="JMJC"/>
    <property type="match status" value="1"/>
</dbReference>
<evidence type="ECO:0000256" key="11">
    <source>
        <dbReference type="ARBA" id="ARBA00023163"/>
    </source>
</evidence>
<dbReference type="Gene3D" id="2.60.120.650">
    <property type="entry name" value="Cupin"/>
    <property type="match status" value="1"/>
</dbReference>
<name>A0A8I6TD24_CIMLE</name>
<keyword evidence="5" id="KW-0862">Zinc</keyword>
<feature type="region of interest" description="Disordered" evidence="16">
    <location>
        <begin position="818"/>
        <end position="884"/>
    </location>
</feature>
<dbReference type="GeneID" id="106661667"/>
<dbReference type="InterPro" id="IPR054504">
    <property type="entry name" value="PWWP_KDM3B"/>
</dbReference>
<comment type="similarity">
    <text evidence="13">Belongs to the JHDM2 histone demethylase family.</text>
</comment>
<dbReference type="FunFam" id="2.60.120.650:FF:000004">
    <property type="entry name" value="Putative lysine-specific demethylase 3B"/>
    <property type="match status" value="1"/>
</dbReference>
<keyword evidence="4" id="KW-0863">Zinc-finger</keyword>
<feature type="compositionally biased region" description="Basic and acidic residues" evidence="16">
    <location>
        <begin position="601"/>
        <end position="665"/>
    </location>
</feature>
<keyword evidence="10" id="KW-0805">Transcription regulation</keyword>
<evidence type="ECO:0000256" key="4">
    <source>
        <dbReference type="ARBA" id="ARBA00022771"/>
    </source>
</evidence>
<dbReference type="GO" id="GO:0008270">
    <property type="term" value="F:zinc ion binding"/>
    <property type="evidence" value="ECO:0007669"/>
    <property type="project" value="UniProtKB-KW"/>
</dbReference>
<feature type="compositionally biased region" description="Basic residues" evidence="16">
    <location>
        <begin position="1258"/>
        <end position="1269"/>
    </location>
</feature>
<feature type="compositionally biased region" description="Polar residues" evidence="16">
    <location>
        <begin position="853"/>
        <end position="878"/>
    </location>
</feature>
<keyword evidence="7" id="KW-0223">Dioxygenase</keyword>
<feature type="region of interest" description="Disordered" evidence="16">
    <location>
        <begin position="1216"/>
        <end position="1361"/>
    </location>
</feature>
<dbReference type="PANTHER" id="PTHR12549">
    <property type="entry name" value="JMJC DOMAIN-CONTAINING HISTONE DEMETHYLATION PROTEIN"/>
    <property type="match status" value="1"/>
</dbReference>
<feature type="compositionally biased region" description="Low complexity" evidence="16">
    <location>
        <begin position="697"/>
        <end position="708"/>
    </location>
</feature>
<keyword evidence="19" id="KW-1185">Reference proteome</keyword>
<comment type="catalytic activity">
    <reaction evidence="15">
        <text>N(6),N(6)-dimethyl-L-lysyl(9)-[histone H3] + 2 2-oxoglutarate + 2 O2 = L-lysyl(9)-[histone H3] + 2 formaldehyde + 2 succinate + 2 CO2</text>
        <dbReference type="Rhea" id="RHEA:60188"/>
        <dbReference type="Rhea" id="RHEA-COMP:15541"/>
        <dbReference type="Rhea" id="RHEA-COMP:15546"/>
        <dbReference type="ChEBI" id="CHEBI:15379"/>
        <dbReference type="ChEBI" id="CHEBI:16526"/>
        <dbReference type="ChEBI" id="CHEBI:16810"/>
        <dbReference type="ChEBI" id="CHEBI:16842"/>
        <dbReference type="ChEBI" id="CHEBI:29969"/>
        <dbReference type="ChEBI" id="CHEBI:30031"/>
        <dbReference type="ChEBI" id="CHEBI:61976"/>
        <dbReference type="EC" id="1.14.11.65"/>
    </reaction>
</comment>
<evidence type="ECO:0000259" key="17">
    <source>
        <dbReference type="PROSITE" id="PS51184"/>
    </source>
</evidence>
<keyword evidence="3" id="KW-0479">Metal-binding</keyword>
<feature type="compositionally biased region" description="Polar residues" evidence="16">
    <location>
        <begin position="733"/>
        <end position="748"/>
    </location>
</feature>
<feature type="compositionally biased region" description="Acidic residues" evidence="16">
    <location>
        <begin position="1656"/>
        <end position="1668"/>
    </location>
</feature>
<evidence type="ECO:0000256" key="3">
    <source>
        <dbReference type="ARBA" id="ARBA00022723"/>
    </source>
</evidence>
<evidence type="ECO:0000256" key="9">
    <source>
        <dbReference type="ARBA" id="ARBA00023004"/>
    </source>
</evidence>
<dbReference type="GO" id="GO:0140683">
    <property type="term" value="F:histone H3K9me/H3K9me2 demethylase activity"/>
    <property type="evidence" value="ECO:0007669"/>
    <property type="project" value="UniProtKB-EC"/>
</dbReference>
<feature type="region of interest" description="Disordered" evidence="16">
    <location>
        <begin position="1057"/>
        <end position="1089"/>
    </location>
</feature>
<dbReference type="OMA" id="GEDQQPR"/>
<evidence type="ECO:0000256" key="6">
    <source>
        <dbReference type="ARBA" id="ARBA00022853"/>
    </source>
</evidence>
<dbReference type="SMART" id="SM00558">
    <property type="entry name" value="JmjC"/>
    <property type="match status" value="1"/>
</dbReference>
<evidence type="ECO:0000313" key="18">
    <source>
        <dbReference type="EnsemblMetazoa" id="XP_014240693.1"/>
    </source>
</evidence>
<feature type="region of interest" description="Disordered" evidence="16">
    <location>
        <begin position="1121"/>
        <end position="1150"/>
    </location>
</feature>
<feature type="compositionally biased region" description="Basic and acidic residues" evidence="16">
    <location>
        <begin position="1618"/>
        <end position="1633"/>
    </location>
</feature>
<feature type="compositionally biased region" description="Low complexity" evidence="16">
    <location>
        <begin position="761"/>
        <end position="774"/>
    </location>
</feature>
<feature type="compositionally biased region" description="Basic and acidic residues" evidence="16">
    <location>
        <begin position="1067"/>
        <end position="1089"/>
    </location>
</feature>
<feature type="compositionally biased region" description="Basic and acidic residues" evidence="16">
    <location>
        <begin position="1306"/>
        <end position="1317"/>
    </location>
</feature>
<evidence type="ECO:0000256" key="8">
    <source>
        <dbReference type="ARBA" id="ARBA00023002"/>
    </source>
</evidence>
<feature type="compositionally biased region" description="Basic and acidic residues" evidence="16">
    <location>
        <begin position="429"/>
        <end position="468"/>
    </location>
</feature>
<organism evidence="18 19">
    <name type="scientific">Cimex lectularius</name>
    <name type="common">Bed bug</name>
    <name type="synonym">Acanthia lectularia</name>
    <dbReference type="NCBI Taxonomy" id="79782"/>
    <lineage>
        <taxon>Eukaryota</taxon>
        <taxon>Metazoa</taxon>
        <taxon>Ecdysozoa</taxon>
        <taxon>Arthropoda</taxon>
        <taxon>Hexapoda</taxon>
        <taxon>Insecta</taxon>
        <taxon>Pterygota</taxon>
        <taxon>Neoptera</taxon>
        <taxon>Paraneoptera</taxon>
        <taxon>Hemiptera</taxon>
        <taxon>Heteroptera</taxon>
        <taxon>Panheteroptera</taxon>
        <taxon>Cimicomorpha</taxon>
        <taxon>Cimicidae</taxon>
        <taxon>Cimex</taxon>
    </lineage>
</organism>